<reference evidence="2 3" key="1">
    <citation type="submission" date="2020-03" db="EMBL/GenBank/DDBJ databases">
        <title>WGS of actinomycetes isolated from Thailand.</title>
        <authorList>
            <person name="Thawai C."/>
        </authorList>
    </citation>
    <scope>NUCLEOTIDE SEQUENCE [LARGE SCALE GENOMIC DNA]</scope>
    <source>
        <strain evidence="2 3">PRB2-1</strain>
    </source>
</reference>
<dbReference type="InterPro" id="IPR027417">
    <property type="entry name" value="P-loop_NTPase"/>
</dbReference>
<dbReference type="Proteomes" id="UP000734511">
    <property type="component" value="Unassembled WGS sequence"/>
</dbReference>
<feature type="domain" description="AAA+ ATPase" evidence="1">
    <location>
        <begin position="43"/>
        <end position="286"/>
    </location>
</feature>
<dbReference type="Pfam" id="PF13304">
    <property type="entry name" value="AAA_21"/>
    <property type="match status" value="1"/>
</dbReference>
<dbReference type="Gene3D" id="3.40.50.300">
    <property type="entry name" value="P-loop containing nucleotide triphosphate hydrolases"/>
    <property type="match status" value="1"/>
</dbReference>
<dbReference type="CDD" id="cd00267">
    <property type="entry name" value="ABC_ATPase"/>
    <property type="match status" value="1"/>
</dbReference>
<keyword evidence="3" id="KW-1185">Reference proteome</keyword>
<dbReference type="PANTHER" id="PTHR43581:SF2">
    <property type="entry name" value="EXCINUCLEASE ATPASE SUBUNIT"/>
    <property type="match status" value="1"/>
</dbReference>
<evidence type="ECO:0000259" key="1">
    <source>
        <dbReference type="SMART" id="SM00382"/>
    </source>
</evidence>
<dbReference type="PANTHER" id="PTHR43581">
    <property type="entry name" value="ATP/GTP PHOSPHATASE"/>
    <property type="match status" value="1"/>
</dbReference>
<dbReference type="InterPro" id="IPR003959">
    <property type="entry name" value="ATPase_AAA_core"/>
</dbReference>
<dbReference type="EMBL" id="JAATEJ010000004">
    <property type="protein sequence ID" value="NJP43259.1"/>
    <property type="molecule type" value="Genomic_DNA"/>
</dbReference>
<dbReference type="InterPro" id="IPR051396">
    <property type="entry name" value="Bact_Antivir_Def_Nuclease"/>
</dbReference>
<evidence type="ECO:0000313" key="2">
    <source>
        <dbReference type="EMBL" id="NJP43259.1"/>
    </source>
</evidence>
<dbReference type="SMART" id="SM00382">
    <property type="entry name" value="AAA"/>
    <property type="match status" value="1"/>
</dbReference>
<organism evidence="2 3">
    <name type="scientific">Actinacidiphila epipremni</name>
    <dbReference type="NCBI Taxonomy" id="2053013"/>
    <lineage>
        <taxon>Bacteria</taxon>
        <taxon>Bacillati</taxon>
        <taxon>Actinomycetota</taxon>
        <taxon>Actinomycetes</taxon>
        <taxon>Kitasatosporales</taxon>
        <taxon>Streptomycetaceae</taxon>
        <taxon>Actinacidiphila</taxon>
    </lineage>
</organism>
<accession>A0ABX0ZN52</accession>
<dbReference type="RefSeq" id="WP_167982136.1">
    <property type="nucleotide sequence ID" value="NZ_JAATEJ010000004.1"/>
</dbReference>
<sequence length="483" mass="52718">MALREAEVREGYRQLAEGKAQSPLREVYIDGHAHLGTVLAEMAPGVTLLCGVSGVGKTQFLRTMAHELGTFSVAYDGQVPSVRITGRVLHGPSAKKGAPPPLDDTNLAVANTPCLYIDTARECFDVLTQVRRTSDDELEALRASAAKSPPHRWADAALRYILGREYEDISYQELDRQNPESGEPRTWFYHELTYARTAYGPDKMSLGELAACVMLQALRRAPRGSIVLLDEPENFLSPKSRQRLLHEIIGWSLKQQISVVVASHSPEIAQILPPASLRTIQRGPGDQGVVISAGGIPAQVNRVLGLKPRPEAVLLVEDGFAKALLEAVLARCAPNLRHHVLVQDVRGADQVTAVAGALGPTHPGMHFLGVLDGDIRTDPKYQGPWLAYLPGDGDPEAVVMEAITADLKKAARGLDIAWEELDQAVADTEASDPHDQPKIVSESVGVPLPQLISYTARWLEKGSPYRREVRQLVERIEALMSPE</sequence>
<comment type="caution">
    <text evidence="2">The sequence shown here is derived from an EMBL/GenBank/DDBJ whole genome shotgun (WGS) entry which is preliminary data.</text>
</comment>
<dbReference type="InterPro" id="IPR003593">
    <property type="entry name" value="AAA+_ATPase"/>
</dbReference>
<dbReference type="SUPFAM" id="SSF52540">
    <property type="entry name" value="P-loop containing nucleoside triphosphate hydrolases"/>
    <property type="match status" value="1"/>
</dbReference>
<name>A0ABX0ZN52_9ACTN</name>
<protein>
    <submittedName>
        <fullName evidence="2">AAA family ATPase</fullName>
    </submittedName>
</protein>
<evidence type="ECO:0000313" key="3">
    <source>
        <dbReference type="Proteomes" id="UP000734511"/>
    </source>
</evidence>
<proteinExistence type="predicted"/>
<gene>
    <name evidence="2" type="ORF">HCN08_07560</name>
</gene>